<evidence type="ECO:0000313" key="5">
    <source>
        <dbReference type="Proteomes" id="UP000253426"/>
    </source>
</evidence>
<dbReference type="SUPFAM" id="SSF143990">
    <property type="entry name" value="YbiA-like"/>
    <property type="match status" value="1"/>
</dbReference>
<comment type="catalytic activity">
    <reaction evidence="2">
        <text>2,5-diamino-6-hydroxy-4-(5-phosphoribosylamino)-pyrimidine + H2O = 2,5,6-triamino-4-hydroxypyrimidine + D-ribose 5-phosphate</text>
        <dbReference type="Rhea" id="RHEA:23436"/>
        <dbReference type="ChEBI" id="CHEBI:15377"/>
        <dbReference type="ChEBI" id="CHEBI:58614"/>
        <dbReference type="ChEBI" id="CHEBI:78346"/>
        <dbReference type="ChEBI" id="CHEBI:137796"/>
    </reaction>
</comment>
<reference evidence="4 5" key="1">
    <citation type="submission" date="2018-06" db="EMBL/GenBank/DDBJ databases">
        <title>Genomic Encyclopedia of Type Strains, Phase IV (KMG-IV): sequencing the most valuable type-strain genomes for metagenomic binning, comparative biology and taxonomic classification.</title>
        <authorList>
            <person name="Goeker M."/>
        </authorList>
    </citation>
    <scope>NUCLEOTIDE SEQUENCE [LARGE SCALE GENOMIC DNA]</scope>
    <source>
        <strain evidence="4 5">DSM 25532</strain>
    </source>
</reference>
<comment type="catalytic activity">
    <reaction evidence="1">
        <text>5-amino-6-(5-phospho-D-ribosylamino)uracil + H2O = 5,6-diaminouracil + D-ribose 5-phosphate</text>
        <dbReference type="Rhea" id="RHEA:55020"/>
        <dbReference type="ChEBI" id="CHEBI:15377"/>
        <dbReference type="ChEBI" id="CHEBI:46252"/>
        <dbReference type="ChEBI" id="CHEBI:58453"/>
        <dbReference type="ChEBI" id="CHEBI:78346"/>
    </reaction>
</comment>
<dbReference type="Pfam" id="PF08719">
    <property type="entry name" value="NADAR"/>
    <property type="match status" value="1"/>
</dbReference>
<protein>
    <recommendedName>
        <fullName evidence="3">NADAR domain-containing protein</fullName>
    </recommendedName>
</protein>
<dbReference type="Gene3D" id="1.10.357.40">
    <property type="entry name" value="YbiA-like"/>
    <property type="match status" value="1"/>
</dbReference>
<evidence type="ECO:0000313" key="4">
    <source>
        <dbReference type="EMBL" id="RBP39073.1"/>
    </source>
</evidence>
<dbReference type="OrthoDB" id="67297at2"/>
<name>A0A366HC13_9BACT</name>
<dbReference type="AlphaFoldDB" id="A0A366HC13"/>
<gene>
    <name evidence="4" type="ORF">DES53_11097</name>
</gene>
<organism evidence="4 5">
    <name type="scientific">Roseimicrobium gellanilyticum</name>
    <dbReference type="NCBI Taxonomy" id="748857"/>
    <lineage>
        <taxon>Bacteria</taxon>
        <taxon>Pseudomonadati</taxon>
        <taxon>Verrucomicrobiota</taxon>
        <taxon>Verrucomicrobiia</taxon>
        <taxon>Verrucomicrobiales</taxon>
        <taxon>Verrucomicrobiaceae</taxon>
        <taxon>Roseimicrobium</taxon>
    </lineage>
</organism>
<dbReference type="RefSeq" id="WP_113960838.1">
    <property type="nucleotide sequence ID" value="NZ_QNRR01000010.1"/>
</dbReference>
<dbReference type="InterPro" id="IPR037238">
    <property type="entry name" value="YbiA-like_sf"/>
</dbReference>
<sequence>MSGNVINFYSTKGEYGPFSNFSAHRLFLKGKTWRTSEHYFQAQKFAGTEHEEELRMAESPMVVARMGRSRKRPLRKDWESVKDDIMREAVMAKFTQDKELKALLLNTGDATLVEHTANDFYWADGGDGSGKNMLGIILMEVREKLQLEASSVADE</sequence>
<dbReference type="CDD" id="cd15457">
    <property type="entry name" value="NADAR"/>
    <property type="match status" value="1"/>
</dbReference>
<dbReference type="InterPro" id="IPR012816">
    <property type="entry name" value="NADAR"/>
</dbReference>
<evidence type="ECO:0000259" key="3">
    <source>
        <dbReference type="Pfam" id="PF08719"/>
    </source>
</evidence>
<dbReference type="EMBL" id="QNRR01000010">
    <property type="protein sequence ID" value="RBP39073.1"/>
    <property type="molecule type" value="Genomic_DNA"/>
</dbReference>
<dbReference type="NCBIfam" id="TIGR02464">
    <property type="entry name" value="ribofla_fusion"/>
    <property type="match status" value="1"/>
</dbReference>
<evidence type="ECO:0000256" key="1">
    <source>
        <dbReference type="ARBA" id="ARBA00000022"/>
    </source>
</evidence>
<proteinExistence type="predicted"/>
<dbReference type="Proteomes" id="UP000253426">
    <property type="component" value="Unassembled WGS sequence"/>
</dbReference>
<evidence type="ECO:0000256" key="2">
    <source>
        <dbReference type="ARBA" id="ARBA00000751"/>
    </source>
</evidence>
<accession>A0A366HC13</accession>
<keyword evidence="5" id="KW-1185">Reference proteome</keyword>
<comment type="caution">
    <text evidence="4">The sequence shown here is derived from an EMBL/GenBank/DDBJ whole genome shotgun (WGS) entry which is preliminary data.</text>
</comment>
<feature type="domain" description="NADAR" evidence="3">
    <location>
        <begin position="8"/>
        <end position="146"/>
    </location>
</feature>